<dbReference type="STRING" id="690850.Desaf_0688"/>
<proteinExistence type="predicted"/>
<evidence type="ECO:0000256" key="1">
    <source>
        <dbReference type="SAM" id="MobiDB-lite"/>
    </source>
</evidence>
<keyword evidence="4" id="KW-1185">Reference proteome</keyword>
<dbReference type="InterPro" id="IPR006528">
    <property type="entry name" value="Phage_head_morphogenesis_dom"/>
</dbReference>
<feature type="region of interest" description="Disordered" evidence="1">
    <location>
        <begin position="1"/>
        <end position="24"/>
    </location>
</feature>
<dbReference type="HOGENOM" id="CLU_044450_3_1_7"/>
<dbReference type="Pfam" id="PF04233">
    <property type="entry name" value="Phage_Mu_F"/>
    <property type="match status" value="1"/>
</dbReference>
<dbReference type="eggNOG" id="COG2369">
    <property type="taxonomic scope" value="Bacteria"/>
</dbReference>
<dbReference type="KEGG" id="daf:Desaf_0688"/>
<name>F3YW10_DESAF</name>
<dbReference type="EMBL" id="CP003221">
    <property type="protein sequence ID" value="EGJ49040.1"/>
    <property type="molecule type" value="Genomic_DNA"/>
</dbReference>
<dbReference type="RefSeq" id="WP_014258876.1">
    <property type="nucleotide sequence ID" value="NC_016629.1"/>
</dbReference>
<accession>F3YW10</accession>
<protein>
    <submittedName>
        <fullName evidence="3">Head morphogenesis protein SPP1 gp7</fullName>
    </submittedName>
</protein>
<evidence type="ECO:0000313" key="4">
    <source>
        <dbReference type="Proteomes" id="UP000007844"/>
    </source>
</evidence>
<dbReference type="Proteomes" id="UP000007844">
    <property type="component" value="Chromosome"/>
</dbReference>
<dbReference type="AlphaFoldDB" id="F3YW10"/>
<gene>
    <name evidence="3" type="ORF">Desaf_0688</name>
</gene>
<reference evidence="3 4" key="1">
    <citation type="journal article" date="2011" name="J. Bacteriol.">
        <title>Genome sequence of the mercury-methylating and pleomorphic Desulfovibrio africanus Strain Walvis Bay.</title>
        <authorList>
            <person name="Brown S.D."/>
            <person name="Wall J.D."/>
            <person name="Kucken A.M."/>
            <person name="Gilmour C.C."/>
            <person name="Podar M."/>
            <person name="Brandt C.C."/>
            <person name="Teshima H."/>
            <person name="Detter J.C."/>
            <person name="Han C.S."/>
            <person name="Land M.L."/>
            <person name="Lucas S."/>
            <person name="Han J."/>
            <person name="Pennacchio L."/>
            <person name="Nolan M."/>
            <person name="Pitluck S."/>
            <person name="Woyke T."/>
            <person name="Goodwin L."/>
            <person name="Palumbo A.V."/>
            <person name="Elias D.A."/>
        </authorList>
    </citation>
    <scope>NUCLEOTIDE SEQUENCE [LARGE SCALE GENOMIC DNA]</scope>
    <source>
        <strain evidence="3 4">Walvis Bay</strain>
    </source>
</reference>
<organism evidence="3 4">
    <name type="scientific">Desulfocurvibacter africanus subsp. africanus str. Walvis Bay</name>
    <dbReference type="NCBI Taxonomy" id="690850"/>
    <lineage>
        <taxon>Bacteria</taxon>
        <taxon>Pseudomonadati</taxon>
        <taxon>Thermodesulfobacteriota</taxon>
        <taxon>Desulfovibrionia</taxon>
        <taxon>Desulfovibrionales</taxon>
        <taxon>Desulfovibrionaceae</taxon>
        <taxon>Desulfocurvibacter</taxon>
    </lineage>
</organism>
<feature type="domain" description="Phage head morphogenesis" evidence="2">
    <location>
        <begin position="67"/>
        <end position="197"/>
    </location>
</feature>
<sequence>MPQERPGKNDYPPKPGFSFPGPEPKEALEYFRRKDLKPSFSYKDVWREEHATNFVVAKAMQLDVLTEIRAEVDRALAEGRTLQQFQKDLKPRLESLGWWGRKDMVDPLTGEEREVQLGSPRRLRTIYRTNMRTARAAGQWERIERTKQGLPYLLYQLGPSREHRPEHVAWHGLLLPVDDPFWTTHLPPNGWGCKCRVRQVTKTEAERIKRDGVQIPGAQELDPETGLPTGRLVKRRMPVRTDSPTITRREWINKRTGEVQRVPVGLDPGWDYNPGVSGRLGQALEQMAGKLETAHKADAAGSVRELVRSPVFGEWMRNPRGEFPLAVIQDADASRIGASAHVVRFSRDSWEKQNREHPELEPQEYAAVQDAVEQGRAVKDGERSLVYLLEDATGYVAVVKATLSGKALFLTSFRRLSRDAVKRDETTRRLLRRGEKDAGGK</sequence>
<evidence type="ECO:0000313" key="3">
    <source>
        <dbReference type="EMBL" id="EGJ49040.1"/>
    </source>
</evidence>
<evidence type="ECO:0000259" key="2">
    <source>
        <dbReference type="Pfam" id="PF04233"/>
    </source>
</evidence>